<protein>
    <submittedName>
        <fullName evidence="2">Uncharacterized protein</fullName>
    </submittedName>
</protein>
<accession>A0A931FTX4</accession>
<reference evidence="2" key="1">
    <citation type="submission" date="2020-11" db="EMBL/GenBank/DDBJ databases">
        <authorList>
            <person name="Kim M.K."/>
        </authorList>
    </citation>
    <scope>NUCLEOTIDE SEQUENCE</scope>
    <source>
        <strain evidence="2">BT350</strain>
    </source>
</reference>
<sequence length="59" mass="6356">MKLASEQPTRQGPQTEARIGALLIAAAILCLVAAGGLLWWRYGGAVFNDMVISAFAWCF</sequence>
<dbReference type="AlphaFoldDB" id="A0A931FTX4"/>
<dbReference type="RefSeq" id="WP_196273082.1">
    <property type="nucleotide sequence ID" value="NZ_JADQDO010000009.1"/>
</dbReference>
<keyword evidence="3" id="KW-1185">Reference proteome</keyword>
<gene>
    <name evidence="2" type="ORF">I2H38_17060</name>
</gene>
<proteinExistence type="predicted"/>
<evidence type="ECO:0000256" key="1">
    <source>
        <dbReference type="SAM" id="Phobius"/>
    </source>
</evidence>
<comment type="caution">
    <text evidence="2">The sequence shown here is derived from an EMBL/GenBank/DDBJ whole genome shotgun (WGS) entry which is preliminary data.</text>
</comment>
<dbReference type="EMBL" id="JADQDO010000009">
    <property type="protein sequence ID" value="MBF9235086.1"/>
    <property type="molecule type" value="Genomic_DNA"/>
</dbReference>
<keyword evidence="1" id="KW-1133">Transmembrane helix</keyword>
<keyword evidence="1" id="KW-0472">Membrane</keyword>
<evidence type="ECO:0000313" key="3">
    <source>
        <dbReference type="Proteomes" id="UP000599312"/>
    </source>
</evidence>
<evidence type="ECO:0000313" key="2">
    <source>
        <dbReference type="EMBL" id="MBF9235086.1"/>
    </source>
</evidence>
<feature type="transmembrane region" description="Helical" evidence="1">
    <location>
        <begin position="21"/>
        <end position="40"/>
    </location>
</feature>
<organism evidence="2 3">
    <name type="scientific">Microvirga alba</name>
    <dbReference type="NCBI Taxonomy" id="2791025"/>
    <lineage>
        <taxon>Bacteria</taxon>
        <taxon>Pseudomonadati</taxon>
        <taxon>Pseudomonadota</taxon>
        <taxon>Alphaproteobacteria</taxon>
        <taxon>Hyphomicrobiales</taxon>
        <taxon>Methylobacteriaceae</taxon>
        <taxon>Microvirga</taxon>
    </lineage>
</organism>
<keyword evidence="1" id="KW-0812">Transmembrane</keyword>
<name>A0A931FTX4_9HYPH</name>
<dbReference type="Proteomes" id="UP000599312">
    <property type="component" value="Unassembled WGS sequence"/>
</dbReference>